<gene>
    <name evidence="1" type="ORF">HJG54_28025</name>
</gene>
<evidence type="ECO:0000313" key="1">
    <source>
        <dbReference type="EMBL" id="WNZ26290.1"/>
    </source>
</evidence>
<dbReference type="AlphaFoldDB" id="A0AA96WJH9"/>
<sequence>MTPVELRRQGLAALRKELGYVGMVRFLHQFDAGSGDYTKERHQWQDGLTVADLVLQIKERRNQA</sequence>
<reference evidence="1" key="1">
    <citation type="submission" date="2020-05" db="EMBL/GenBank/DDBJ databases">
        <authorList>
            <person name="Zhu T."/>
            <person name="Keshari N."/>
            <person name="Lu X."/>
        </authorList>
    </citation>
    <scope>NUCLEOTIDE SEQUENCE</scope>
    <source>
        <strain evidence="1">NK1-12</strain>
    </source>
</reference>
<dbReference type="EMBL" id="CP053586">
    <property type="protein sequence ID" value="WNZ26290.1"/>
    <property type="molecule type" value="Genomic_DNA"/>
</dbReference>
<protein>
    <submittedName>
        <fullName evidence="1">Uncharacterized protein</fullName>
    </submittedName>
</protein>
<organism evidence="1">
    <name type="scientific">Leptolyngbya sp. NK1-12</name>
    <dbReference type="NCBI Taxonomy" id="2547451"/>
    <lineage>
        <taxon>Bacteria</taxon>
        <taxon>Bacillati</taxon>
        <taxon>Cyanobacteriota</taxon>
        <taxon>Cyanophyceae</taxon>
        <taxon>Leptolyngbyales</taxon>
        <taxon>Leptolyngbyaceae</taxon>
        <taxon>Leptolyngbya group</taxon>
        <taxon>Leptolyngbya</taxon>
    </lineage>
</organism>
<accession>A0AA96WJH9</accession>
<dbReference type="RefSeq" id="WP_316432540.1">
    <property type="nucleotide sequence ID" value="NZ_CP053586.1"/>
</dbReference>
<name>A0AA96WJH9_9CYAN</name>
<proteinExistence type="predicted"/>